<gene>
    <name evidence="1" type="ORF">PS854_04897</name>
</gene>
<evidence type="ECO:0000313" key="2">
    <source>
        <dbReference type="Proteomes" id="UP000327111"/>
    </source>
</evidence>
<dbReference type="RefSeq" id="WP_150735721.1">
    <property type="nucleotide sequence ID" value="NZ_CABVIF010000012.1"/>
</dbReference>
<dbReference type="Proteomes" id="UP000327111">
    <property type="component" value="Unassembled WGS sequence"/>
</dbReference>
<accession>A0A5E7NYB7</accession>
<proteinExistence type="predicted"/>
<evidence type="ECO:0000313" key="1">
    <source>
        <dbReference type="EMBL" id="VVP42525.1"/>
    </source>
</evidence>
<dbReference type="AlphaFoldDB" id="A0A5E7NYB7"/>
<name>A0A5E7NYB7_PSEFL</name>
<reference evidence="1 2" key="1">
    <citation type="submission" date="2019-09" db="EMBL/GenBank/DDBJ databases">
        <authorList>
            <person name="Chandra G."/>
            <person name="Truman W A."/>
        </authorList>
    </citation>
    <scope>NUCLEOTIDE SEQUENCE [LARGE SCALE GENOMIC DNA]</scope>
    <source>
        <strain evidence="1">PS854</strain>
    </source>
</reference>
<dbReference type="EMBL" id="CABVIF010000012">
    <property type="protein sequence ID" value="VVP42525.1"/>
    <property type="molecule type" value="Genomic_DNA"/>
</dbReference>
<protein>
    <submittedName>
        <fullName evidence="1">Uncharacterized protein</fullName>
    </submittedName>
</protein>
<sequence length="251" mass="28681">MFETPIDFPALEQRLAFLGLTAAAPVTARLQTVTLPLSQPAPVRAAIAGSSIVSVAEGVSADDEQDALDCALYLEQYTDTRYDRQTQWYEWLQHFTLGLWHFGWIHQRPVMLDSRHIELHEPISSAILETLRPNVSDSLYSAAMYAFEALKDNLQASMLLAQKSAMERGRQFQTMPCAYDANGRLTLMLIHSWYVAAVNPAQFLFLKWLDHDVTLIQHYGTFTLDRKRFDPLAAAMRDKITERSREYLLRL</sequence>
<organism evidence="1 2">
    <name type="scientific">Pseudomonas fluorescens</name>
    <dbReference type="NCBI Taxonomy" id="294"/>
    <lineage>
        <taxon>Bacteria</taxon>
        <taxon>Pseudomonadati</taxon>
        <taxon>Pseudomonadota</taxon>
        <taxon>Gammaproteobacteria</taxon>
        <taxon>Pseudomonadales</taxon>
        <taxon>Pseudomonadaceae</taxon>
        <taxon>Pseudomonas</taxon>
    </lineage>
</organism>